<feature type="signal peptide" evidence="1">
    <location>
        <begin position="1"/>
        <end position="25"/>
    </location>
</feature>
<dbReference type="OrthoDB" id="123540at2"/>
<evidence type="ECO:0000256" key="1">
    <source>
        <dbReference type="SAM" id="SignalP"/>
    </source>
</evidence>
<name>A0A3A8JYC3_9BACT</name>
<dbReference type="EMBL" id="RAWE01000185">
    <property type="protein sequence ID" value="RKG97214.1"/>
    <property type="molecule type" value="Genomic_DNA"/>
</dbReference>
<comment type="caution">
    <text evidence="2">The sequence shown here is derived from an EMBL/GenBank/DDBJ whole genome shotgun (WGS) entry which is preliminary data.</text>
</comment>
<sequence length="134" mass="14503">MRTTRILSLLAITSSLGLFAGAASAREVHNTTRTHVNTNVDRGRNVNVHRDVDVNRDVDVHRDIDVDVDRDYHPVARVAGAMVAAVAVGTVVRALPSSCSTVVSRGVTYQNCGGTWYQPRYAGTDVTYVVVNPP</sequence>
<evidence type="ECO:0000313" key="3">
    <source>
        <dbReference type="Proteomes" id="UP000268313"/>
    </source>
</evidence>
<keyword evidence="1" id="KW-0732">Signal</keyword>
<accession>A0A3A8JYC3</accession>
<organism evidence="2 3">
    <name type="scientific">Corallococcus carmarthensis</name>
    <dbReference type="NCBI Taxonomy" id="2316728"/>
    <lineage>
        <taxon>Bacteria</taxon>
        <taxon>Pseudomonadati</taxon>
        <taxon>Myxococcota</taxon>
        <taxon>Myxococcia</taxon>
        <taxon>Myxococcales</taxon>
        <taxon>Cystobacterineae</taxon>
        <taxon>Myxococcaceae</taxon>
        <taxon>Corallococcus</taxon>
    </lineage>
</organism>
<evidence type="ECO:0000313" key="2">
    <source>
        <dbReference type="EMBL" id="RKG97214.1"/>
    </source>
</evidence>
<gene>
    <name evidence="2" type="ORF">D7X32_33530</name>
</gene>
<dbReference type="RefSeq" id="WP_120606644.1">
    <property type="nucleotide sequence ID" value="NZ_RAWE01000185.1"/>
</dbReference>
<dbReference type="Proteomes" id="UP000268313">
    <property type="component" value="Unassembled WGS sequence"/>
</dbReference>
<dbReference type="AlphaFoldDB" id="A0A3A8JYC3"/>
<keyword evidence="3" id="KW-1185">Reference proteome</keyword>
<proteinExistence type="predicted"/>
<reference evidence="3" key="1">
    <citation type="submission" date="2018-09" db="EMBL/GenBank/DDBJ databases">
        <authorList>
            <person name="Livingstone P.G."/>
            <person name="Whitworth D.E."/>
        </authorList>
    </citation>
    <scope>NUCLEOTIDE SEQUENCE [LARGE SCALE GENOMIC DNA]</scope>
    <source>
        <strain evidence="3">CA043D</strain>
    </source>
</reference>
<feature type="chain" id="PRO_5017292276" evidence="1">
    <location>
        <begin position="26"/>
        <end position="134"/>
    </location>
</feature>
<protein>
    <submittedName>
        <fullName evidence="2">Uncharacterized protein</fullName>
    </submittedName>
</protein>